<feature type="compositionally biased region" description="Low complexity" evidence="2">
    <location>
        <begin position="1"/>
        <end position="12"/>
    </location>
</feature>
<organism evidence="4 5">
    <name type="scientific">Eimeria acervulina</name>
    <name type="common">Coccidian parasite</name>
    <dbReference type="NCBI Taxonomy" id="5801"/>
    <lineage>
        <taxon>Eukaryota</taxon>
        <taxon>Sar</taxon>
        <taxon>Alveolata</taxon>
        <taxon>Apicomplexa</taxon>
        <taxon>Conoidasida</taxon>
        <taxon>Coccidia</taxon>
        <taxon>Eucoccidiorida</taxon>
        <taxon>Eimeriorina</taxon>
        <taxon>Eimeriidae</taxon>
        <taxon>Eimeria</taxon>
    </lineage>
</organism>
<feature type="domain" description="RRM" evidence="3">
    <location>
        <begin position="69"/>
        <end position="137"/>
    </location>
</feature>
<name>U6GVH8_EIMAC</name>
<dbReference type="VEuPathDB" id="ToxoDB:EAH_00049770"/>
<proteinExistence type="predicted"/>
<protein>
    <submittedName>
        <fullName evidence="4">RNA recognition motif-containing protein, putative</fullName>
    </submittedName>
</protein>
<dbReference type="PROSITE" id="PS50102">
    <property type="entry name" value="RRM"/>
    <property type="match status" value="1"/>
</dbReference>
<dbReference type="RefSeq" id="XP_013246782.1">
    <property type="nucleotide sequence ID" value="XM_013391328.1"/>
</dbReference>
<dbReference type="Gene3D" id="3.30.70.330">
    <property type="match status" value="1"/>
</dbReference>
<dbReference type="InterPro" id="IPR000504">
    <property type="entry name" value="RRM_dom"/>
</dbReference>
<reference evidence="4" key="2">
    <citation type="submission" date="2013-10" db="EMBL/GenBank/DDBJ databases">
        <authorList>
            <person name="Aslett M."/>
        </authorList>
    </citation>
    <scope>NUCLEOTIDE SEQUENCE</scope>
    <source>
        <strain evidence="4">Houghton</strain>
    </source>
</reference>
<accession>U6GVH8</accession>
<dbReference type="EMBL" id="HG673616">
    <property type="protein sequence ID" value="CDI84190.1"/>
    <property type="molecule type" value="Genomic_DNA"/>
</dbReference>
<dbReference type="InterPro" id="IPR035979">
    <property type="entry name" value="RBD_domain_sf"/>
</dbReference>
<feature type="compositionally biased region" description="Basic and acidic residues" evidence="2">
    <location>
        <begin position="39"/>
        <end position="49"/>
    </location>
</feature>
<evidence type="ECO:0000256" key="1">
    <source>
        <dbReference type="PROSITE-ProRule" id="PRU00176"/>
    </source>
</evidence>
<reference evidence="4" key="1">
    <citation type="submission" date="2013-10" db="EMBL/GenBank/DDBJ databases">
        <title>Genomic analysis of the causative agents of coccidiosis in chickens.</title>
        <authorList>
            <person name="Reid A.J."/>
            <person name="Blake D."/>
            <person name="Billington K."/>
            <person name="Browne H."/>
            <person name="Dunn M."/>
            <person name="Hung S."/>
            <person name="Kawahara F."/>
            <person name="Miranda-Saavedra D."/>
            <person name="Mourier T."/>
            <person name="Nagra H."/>
            <person name="Otto T.D."/>
            <person name="Rawlings N."/>
            <person name="Sanchez A."/>
            <person name="Sanders M."/>
            <person name="Subramaniam C."/>
            <person name="Tay Y."/>
            <person name="Dear P."/>
            <person name="Doerig C."/>
            <person name="Gruber A."/>
            <person name="Parkinson J."/>
            <person name="Shirley M."/>
            <person name="Wan K.L."/>
            <person name="Berriman M."/>
            <person name="Tomley F."/>
            <person name="Pain A."/>
        </authorList>
    </citation>
    <scope>NUCLEOTIDE SEQUENCE</scope>
    <source>
        <strain evidence="4">Houghton</strain>
    </source>
</reference>
<dbReference type="OrthoDB" id="5151412at2759"/>
<dbReference type="CDD" id="cd00590">
    <property type="entry name" value="RRM_SF"/>
    <property type="match status" value="1"/>
</dbReference>
<evidence type="ECO:0000259" key="3">
    <source>
        <dbReference type="PROSITE" id="PS50102"/>
    </source>
</evidence>
<keyword evidence="1" id="KW-0694">RNA-binding</keyword>
<evidence type="ECO:0000313" key="5">
    <source>
        <dbReference type="Proteomes" id="UP000018050"/>
    </source>
</evidence>
<sequence length="190" mass="21086">MWITEASSAAASRGPRSFLGGPYDTLPGSPYRQGKGGLRRQDKDDKDDKDDEHLWLNDLYTDDIKNVSSAVFIRGLPPDITQQEILANFSRCGNIVGVKMDARGRVVTAEVSYREKAAAAFAAKTFNGVYIQPKKIRDNKEGLDEVPIHLKHQQTPTRLKVSVVDKTQQPSGVQQIEESDIPCTYTPNIP</sequence>
<dbReference type="InterPro" id="IPR012677">
    <property type="entry name" value="Nucleotide-bd_a/b_plait_sf"/>
</dbReference>
<evidence type="ECO:0000313" key="4">
    <source>
        <dbReference type="EMBL" id="CDI84190.1"/>
    </source>
</evidence>
<keyword evidence="5" id="KW-1185">Reference proteome</keyword>
<evidence type="ECO:0000256" key="2">
    <source>
        <dbReference type="SAM" id="MobiDB-lite"/>
    </source>
</evidence>
<gene>
    <name evidence="4" type="ORF">EAH_00049770</name>
</gene>
<dbReference type="GO" id="GO:0003723">
    <property type="term" value="F:RNA binding"/>
    <property type="evidence" value="ECO:0007669"/>
    <property type="project" value="UniProtKB-UniRule"/>
</dbReference>
<dbReference type="Pfam" id="PF00076">
    <property type="entry name" value="RRM_1"/>
    <property type="match status" value="1"/>
</dbReference>
<dbReference type="Proteomes" id="UP000018050">
    <property type="component" value="Unassembled WGS sequence"/>
</dbReference>
<dbReference type="GeneID" id="25273047"/>
<dbReference type="SUPFAM" id="SSF54928">
    <property type="entry name" value="RNA-binding domain, RBD"/>
    <property type="match status" value="1"/>
</dbReference>
<dbReference type="AlphaFoldDB" id="U6GVH8"/>
<feature type="region of interest" description="Disordered" evidence="2">
    <location>
        <begin position="1"/>
        <end position="49"/>
    </location>
</feature>
<dbReference type="SMART" id="SM00360">
    <property type="entry name" value="RRM"/>
    <property type="match status" value="1"/>
</dbReference>